<dbReference type="EMBL" id="KN833740">
    <property type="protein sequence ID" value="KIK22379.1"/>
    <property type="molecule type" value="Genomic_DNA"/>
</dbReference>
<dbReference type="AlphaFoldDB" id="A0A0C9Z8N6"/>
<dbReference type="InterPro" id="IPR027417">
    <property type="entry name" value="P-loop_NTPase"/>
</dbReference>
<accession>A0A0C9Z8N6</accession>
<dbReference type="PANTHER" id="PTHR10285">
    <property type="entry name" value="URIDINE KINASE"/>
    <property type="match status" value="1"/>
</dbReference>
<sequence>MSTTLRPPAVRPMTEHVLCCLKNHRSKFVGPRCPPLFVGVQGPQGSGKTFLTSHLHKQLLASPHLLSVAVLSIDDLYLTHDRLTSLARDHPENRLLQGRGQPGTHDIELGSTLLEKIKGINGKPDELELPIFDKSLFGGEGDRLPHGKVIRPPIDVFILEGWCVGFYPTSVSLIEERWNEPVPGLEDRFDLKSFVRMEDVLTINDRLKAYVKWWDTLDAFIQIKGPSSCPYKIIYKWRLEQEHSMKARNGGNGMTDEQVKAFVDRYIPGYVFFGDGVNNGTEGKAPRWIGSGLVIVTIGQDRELIETSKF</sequence>
<evidence type="ECO:0000313" key="1">
    <source>
        <dbReference type="EMBL" id="KIK22379.1"/>
    </source>
</evidence>
<dbReference type="STRING" id="765257.A0A0C9Z8N6"/>
<dbReference type="Gene3D" id="3.40.50.300">
    <property type="entry name" value="P-loop containing nucleotide triphosphate hydrolases"/>
    <property type="match status" value="1"/>
</dbReference>
<dbReference type="OrthoDB" id="347435at2759"/>
<dbReference type="HOGENOM" id="CLU_056986_1_0_1"/>
<organism evidence="1 2">
    <name type="scientific">Pisolithus microcarpus 441</name>
    <dbReference type="NCBI Taxonomy" id="765257"/>
    <lineage>
        <taxon>Eukaryota</taxon>
        <taxon>Fungi</taxon>
        <taxon>Dikarya</taxon>
        <taxon>Basidiomycota</taxon>
        <taxon>Agaricomycotina</taxon>
        <taxon>Agaricomycetes</taxon>
        <taxon>Agaricomycetidae</taxon>
        <taxon>Boletales</taxon>
        <taxon>Sclerodermatineae</taxon>
        <taxon>Pisolithaceae</taxon>
        <taxon>Pisolithus</taxon>
    </lineage>
</organism>
<reference evidence="1 2" key="1">
    <citation type="submission" date="2014-04" db="EMBL/GenBank/DDBJ databases">
        <authorList>
            <consortium name="DOE Joint Genome Institute"/>
            <person name="Kuo A."/>
            <person name="Kohler A."/>
            <person name="Costa M.D."/>
            <person name="Nagy L.G."/>
            <person name="Floudas D."/>
            <person name="Copeland A."/>
            <person name="Barry K.W."/>
            <person name="Cichocki N."/>
            <person name="Veneault-Fourrey C."/>
            <person name="LaButti K."/>
            <person name="Lindquist E.A."/>
            <person name="Lipzen A."/>
            <person name="Lundell T."/>
            <person name="Morin E."/>
            <person name="Murat C."/>
            <person name="Sun H."/>
            <person name="Tunlid A."/>
            <person name="Henrissat B."/>
            <person name="Grigoriev I.V."/>
            <person name="Hibbett D.S."/>
            <person name="Martin F."/>
            <person name="Nordberg H.P."/>
            <person name="Cantor M.N."/>
            <person name="Hua S.X."/>
        </authorList>
    </citation>
    <scope>NUCLEOTIDE SEQUENCE [LARGE SCALE GENOMIC DNA]</scope>
    <source>
        <strain evidence="1 2">441</strain>
    </source>
</reference>
<proteinExistence type="predicted"/>
<keyword evidence="2" id="KW-1185">Reference proteome</keyword>
<reference evidence="2" key="2">
    <citation type="submission" date="2015-01" db="EMBL/GenBank/DDBJ databases">
        <title>Evolutionary Origins and Diversification of the Mycorrhizal Mutualists.</title>
        <authorList>
            <consortium name="DOE Joint Genome Institute"/>
            <consortium name="Mycorrhizal Genomics Consortium"/>
            <person name="Kohler A."/>
            <person name="Kuo A."/>
            <person name="Nagy L.G."/>
            <person name="Floudas D."/>
            <person name="Copeland A."/>
            <person name="Barry K.W."/>
            <person name="Cichocki N."/>
            <person name="Veneault-Fourrey C."/>
            <person name="LaButti K."/>
            <person name="Lindquist E.A."/>
            <person name="Lipzen A."/>
            <person name="Lundell T."/>
            <person name="Morin E."/>
            <person name="Murat C."/>
            <person name="Riley R."/>
            <person name="Ohm R."/>
            <person name="Sun H."/>
            <person name="Tunlid A."/>
            <person name="Henrissat B."/>
            <person name="Grigoriev I.V."/>
            <person name="Hibbett D.S."/>
            <person name="Martin F."/>
        </authorList>
    </citation>
    <scope>NUCLEOTIDE SEQUENCE [LARGE SCALE GENOMIC DNA]</scope>
    <source>
        <strain evidence="2">441</strain>
    </source>
</reference>
<name>A0A0C9Z8N6_9AGAM</name>
<gene>
    <name evidence="1" type="ORF">PISMIDRAFT_680415</name>
</gene>
<dbReference type="SUPFAM" id="SSF52540">
    <property type="entry name" value="P-loop containing nucleoside triphosphate hydrolases"/>
    <property type="match status" value="1"/>
</dbReference>
<protein>
    <submittedName>
        <fullName evidence="1">Unplaced genomic scaffold scaffold_56, whole genome shotgun sequence</fullName>
    </submittedName>
</protein>
<dbReference type="Proteomes" id="UP000054018">
    <property type="component" value="Unassembled WGS sequence"/>
</dbReference>
<evidence type="ECO:0000313" key="2">
    <source>
        <dbReference type="Proteomes" id="UP000054018"/>
    </source>
</evidence>